<evidence type="ECO:0000256" key="7">
    <source>
        <dbReference type="ARBA" id="ARBA00023034"/>
    </source>
</evidence>
<protein>
    <submittedName>
        <fullName evidence="11">Galactosylceramide sulfotransferase-like</fullName>
    </submittedName>
</protein>
<keyword evidence="3" id="KW-0808">Transferase</keyword>
<dbReference type="InterPro" id="IPR009729">
    <property type="entry name" value="Gal-3-0_sulfotransfrase"/>
</dbReference>
<dbReference type="InterPro" id="IPR027417">
    <property type="entry name" value="P-loop_NTPase"/>
</dbReference>
<gene>
    <name evidence="11" type="primary">LOC106475581</name>
</gene>
<evidence type="ECO:0000256" key="1">
    <source>
        <dbReference type="ARBA" id="ARBA00004323"/>
    </source>
</evidence>
<accession>A0ABM1BZR0</accession>
<dbReference type="PANTHER" id="PTHR14647">
    <property type="entry name" value="GALACTOSE-3-O-SULFOTRANSFERASE"/>
    <property type="match status" value="1"/>
</dbReference>
<evidence type="ECO:0000256" key="4">
    <source>
        <dbReference type="ARBA" id="ARBA00022692"/>
    </source>
</evidence>
<dbReference type="Gene3D" id="3.40.50.300">
    <property type="entry name" value="P-loop containing nucleotide triphosphate hydrolases"/>
    <property type="match status" value="1"/>
</dbReference>
<keyword evidence="6" id="KW-1133">Transmembrane helix</keyword>
<dbReference type="SUPFAM" id="SSF52540">
    <property type="entry name" value="P-loop containing nucleoside triphosphate hydrolases"/>
    <property type="match status" value="1"/>
</dbReference>
<dbReference type="RefSeq" id="XP_013791714.2">
    <property type="nucleotide sequence ID" value="XM_013936260.2"/>
</dbReference>
<evidence type="ECO:0000256" key="9">
    <source>
        <dbReference type="ARBA" id="ARBA00023180"/>
    </source>
</evidence>
<dbReference type="GeneID" id="106475581"/>
<sequence>YLNTFRTENIVFTTGSPNFVQKKTNIVFLKTHKTAGSSIQNMLMRFADRHDLLLALPAEGNFFGHPPPFHHSMISDPPDKRHYNIFTHHTRFNYDELRRVMPEDSIFITVLRDPVDLFESLYSYCKLEVLYRRPLFSFGINMSDEEIEVRMKSLAEVGINQMSFDLGMNPKDFKNPVKVQRYAHILDTQFDLVLITEHLDESLVILKNILSWETDDVVFFKLNARHETFVKHLPSDVRKRLQSINFSDQVIYDFFKEKLAEKIRKFGEKRLALEVQELRRRREEWAKFCVKETQLLIESEDAKKTSYLNSQVTKLKPRQDNDTCRKMTALELDYTEELRQKQNLLYLKHRVG</sequence>
<dbReference type="Pfam" id="PF06990">
    <property type="entry name" value="Gal-3-0_sulfotr"/>
    <property type="match status" value="1"/>
</dbReference>
<reference evidence="11" key="1">
    <citation type="submission" date="2025-08" db="UniProtKB">
        <authorList>
            <consortium name="RefSeq"/>
        </authorList>
    </citation>
    <scope>IDENTIFICATION</scope>
    <source>
        <tissue evidence="11">Muscle</tissue>
    </source>
</reference>
<evidence type="ECO:0000256" key="2">
    <source>
        <dbReference type="ARBA" id="ARBA00008124"/>
    </source>
</evidence>
<evidence type="ECO:0000256" key="6">
    <source>
        <dbReference type="ARBA" id="ARBA00022989"/>
    </source>
</evidence>
<comment type="similarity">
    <text evidence="2">Belongs to the galactose-3-O-sulfotransferase family.</text>
</comment>
<comment type="subcellular location">
    <subcellularLocation>
        <location evidence="1">Golgi apparatus membrane</location>
        <topology evidence="1">Single-pass type II membrane protein</topology>
    </subcellularLocation>
</comment>
<evidence type="ECO:0000256" key="5">
    <source>
        <dbReference type="ARBA" id="ARBA00022968"/>
    </source>
</evidence>
<proteinExistence type="inferred from homology"/>
<keyword evidence="8" id="KW-0472">Membrane</keyword>
<keyword evidence="4" id="KW-0812">Transmembrane</keyword>
<dbReference type="PANTHER" id="PTHR14647:SF87">
    <property type="entry name" value="PUTATIVE-RELATED"/>
    <property type="match status" value="1"/>
</dbReference>
<keyword evidence="10" id="KW-1185">Reference proteome</keyword>
<dbReference type="Proteomes" id="UP000694941">
    <property type="component" value="Unplaced"/>
</dbReference>
<keyword evidence="9" id="KW-0325">Glycoprotein</keyword>
<keyword evidence="7" id="KW-0333">Golgi apparatus</keyword>
<feature type="non-terminal residue" evidence="11">
    <location>
        <position position="1"/>
    </location>
</feature>
<keyword evidence="5" id="KW-0735">Signal-anchor</keyword>
<evidence type="ECO:0000256" key="8">
    <source>
        <dbReference type="ARBA" id="ARBA00023136"/>
    </source>
</evidence>
<evidence type="ECO:0000256" key="3">
    <source>
        <dbReference type="ARBA" id="ARBA00022679"/>
    </source>
</evidence>
<evidence type="ECO:0000313" key="11">
    <source>
        <dbReference type="RefSeq" id="XP_013791714.2"/>
    </source>
</evidence>
<organism evidence="10 11">
    <name type="scientific">Limulus polyphemus</name>
    <name type="common">Atlantic horseshoe crab</name>
    <dbReference type="NCBI Taxonomy" id="6850"/>
    <lineage>
        <taxon>Eukaryota</taxon>
        <taxon>Metazoa</taxon>
        <taxon>Ecdysozoa</taxon>
        <taxon>Arthropoda</taxon>
        <taxon>Chelicerata</taxon>
        <taxon>Merostomata</taxon>
        <taxon>Xiphosura</taxon>
        <taxon>Limulidae</taxon>
        <taxon>Limulus</taxon>
    </lineage>
</organism>
<evidence type="ECO:0000313" key="10">
    <source>
        <dbReference type="Proteomes" id="UP000694941"/>
    </source>
</evidence>
<name>A0ABM1BZR0_LIMPO</name>